<accession>A0A5B7KIY9</accession>
<dbReference type="Proteomes" id="UP000324222">
    <property type="component" value="Unassembled WGS sequence"/>
</dbReference>
<gene>
    <name evidence="1" type="ORF">E2C01_101001</name>
</gene>
<protein>
    <submittedName>
        <fullName evidence="1">Uncharacterized protein</fullName>
    </submittedName>
</protein>
<proteinExistence type="predicted"/>
<evidence type="ECO:0000313" key="1">
    <source>
        <dbReference type="EMBL" id="MPD05268.1"/>
    </source>
</evidence>
<organism evidence="1 2">
    <name type="scientific">Portunus trituberculatus</name>
    <name type="common">Swimming crab</name>
    <name type="synonym">Neptunus trituberculatus</name>
    <dbReference type="NCBI Taxonomy" id="210409"/>
    <lineage>
        <taxon>Eukaryota</taxon>
        <taxon>Metazoa</taxon>
        <taxon>Ecdysozoa</taxon>
        <taxon>Arthropoda</taxon>
        <taxon>Crustacea</taxon>
        <taxon>Multicrustacea</taxon>
        <taxon>Malacostraca</taxon>
        <taxon>Eumalacostraca</taxon>
        <taxon>Eucarida</taxon>
        <taxon>Decapoda</taxon>
        <taxon>Pleocyemata</taxon>
        <taxon>Brachyura</taxon>
        <taxon>Eubrachyura</taxon>
        <taxon>Portunoidea</taxon>
        <taxon>Portunidae</taxon>
        <taxon>Portuninae</taxon>
        <taxon>Portunus</taxon>
    </lineage>
</organism>
<dbReference type="EMBL" id="VSRR010145202">
    <property type="protein sequence ID" value="MPD05268.1"/>
    <property type="molecule type" value="Genomic_DNA"/>
</dbReference>
<name>A0A5B7KIY9_PORTR</name>
<evidence type="ECO:0000313" key="2">
    <source>
        <dbReference type="Proteomes" id="UP000324222"/>
    </source>
</evidence>
<dbReference type="AlphaFoldDB" id="A0A5B7KIY9"/>
<keyword evidence="2" id="KW-1185">Reference proteome</keyword>
<comment type="caution">
    <text evidence="1">The sequence shown here is derived from an EMBL/GenBank/DDBJ whole genome shotgun (WGS) entry which is preliminary data.</text>
</comment>
<sequence length="46" mass="5114">MLSLVTAAIFHESTYRKVPPAHDTMVSCLSLLHYSLENLDHNASLS</sequence>
<reference evidence="1 2" key="1">
    <citation type="submission" date="2019-05" db="EMBL/GenBank/DDBJ databases">
        <title>Another draft genome of Portunus trituberculatus and its Hox gene families provides insights of decapod evolution.</title>
        <authorList>
            <person name="Jeong J.-H."/>
            <person name="Song I."/>
            <person name="Kim S."/>
            <person name="Choi T."/>
            <person name="Kim D."/>
            <person name="Ryu S."/>
            <person name="Kim W."/>
        </authorList>
    </citation>
    <scope>NUCLEOTIDE SEQUENCE [LARGE SCALE GENOMIC DNA]</scope>
    <source>
        <tissue evidence="1">Muscle</tissue>
    </source>
</reference>